<dbReference type="PANTHER" id="PTHR10625">
    <property type="entry name" value="HISTONE DEACETYLASE HDAC1-RELATED"/>
    <property type="match status" value="1"/>
</dbReference>
<dbReference type="EMBL" id="AMRL01000004">
    <property type="protein sequence ID" value="EKE77639.1"/>
    <property type="molecule type" value="Genomic_DNA"/>
</dbReference>
<proteinExistence type="inferred from homology"/>
<dbReference type="PANTHER" id="PTHR10625:SF10">
    <property type="entry name" value="HISTONE DEACETYLASE HDAC1"/>
    <property type="match status" value="1"/>
</dbReference>
<dbReference type="CDD" id="cd09994">
    <property type="entry name" value="HDAC_AcuC_like"/>
    <property type="match status" value="1"/>
</dbReference>
<dbReference type="PRINTS" id="PR01270">
    <property type="entry name" value="HDASUPER"/>
</dbReference>
<dbReference type="Gene3D" id="3.40.800.20">
    <property type="entry name" value="Histone deacetylase domain"/>
    <property type="match status" value="1"/>
</dbReference>
<gene>
    <name evidence="6" type="ORF">P24_04704</name>
</gene>
<sequence length="373" mass="41320">MLEKPILLGSDIYRHSIYGRKHPLSIPRVSLVLDLIRALGWFDEARYRAVEPATREQLTRFHAPDYVEALMRAEETRHVPPEDQERYNIGRNGNPVFAEIFRRPATSCAASILAAGLLKEGGVVHNPAGGTHHGRPDRASGFCYFNDAVLAILAFLDQGLERVLYIDLDAHHGDGVQDAFHDEERVLTVSIHEQDRWPRTGALADRAGGMARNIPVPAGFNDTEMAFLVAEALLPLADRFRPQALVLQCGCDGLEDDPQSRLSLSNRAIWNAVATLHRQAPRTLVLGGGGYNPWAVARCWAGIWGVLNSQPLNGQPLDEPLPMPAQSLLREIVWNHSRGRTPPEHWFTTLADAARPGPVRPEIRAAARAILED</sequence>
<dbReference type="InterPro" id="IPR003085">
    <property type="entry name" value="AcuC"/>
</dbReference>
<evidence type="ECO:0000256" key="1">
    <source>
        <dbReference type="ARBA" id="ARBA00005101"/>
    </source>
</evidence>
<dbReference type="AlphaFoldDB" id="K2K3Z6"/>
<evidence type="ECO:0000313" key="6">
    <source>
        <dbReference type="EMBL" id="EKE77639.1"/>
    </source>
</evidence>
<dbReference type="InterPro" id="IPR037138">
    <property type="entry name" value="His_deacetylse_dom_sf"/>
</dbReference>
<dbReference type="GO" id="GO:0045150">
    <property type="term" value="P:acetoin catabolic process"/>
    <property type="evidence" value="ECO:0007669"/>
    <property type="project" value="UniProtKB-UniPathway"/>
</dbReference>
<dbReference type="UniPathway" id="UPA00040"/>
<evidence type="ECO:0000256" key="2">
    <source>
        <dbReference type="ARBA" id="ARBA00005947"/>
    </source>
</evidence>
<evidence type="ECO:0000256" key="4">
    <source>
        <dbReference type="ARBA" id="ARBA00022627"/>
    </source>
</evidence>
<dbReference type="InterPro" id="IPR000286">
    <property type="entry name" value="HDACs"/>
</dbReference>
<dbReference type="RefSeq" id="WP_008943556.1">
    <property type="nucleotide sequence ID" value="NZ_AMRL01000004.1"/>
</dbReference>
<comment type="similarity">
    <text evidence="2">Belongs to the histone deacetylase family.</text>
</comment>
<feature type="domain" description="Histone deacetylase" evidence="5">
    <location>
        <begin position="22"/>
        <end position="305"/>
    </location>
</feature>
<dbReference type="InterPro" id="IPR023801">
    <property type="entry name" value="His_deacetylse_dom"/>
</dbReference>
<dbReference type="Pfam" id="PF00850">
    <property type="entry name" value="Hist_deacetyl"/>
    <property type="match status" value="1"/>
</dbReference>
<keyword evidence="7" id="KW-1185">Reference proteome</keyword>
<reference evidence="6 7" key="1">
    <citation type="journal article" date="2012" name="J. Bacteriol.">
        <title>Genome Sequence of Oceanibaculum indicum Type Strain P24.</title>
        <authorList>
            <person name="Lai Q."/>
            <person name="Shao Z."/>
        </authorList>
    </citation>
    <scope>NUCLEOTIDE SEQUENCE [LARGE SCALE GENOMIC DNA]</scope>
    <source>
        <strain evidence="6 7">P24</strain>
    </source>
</reference>
<dbReference type="PATRIC" id="fig|1207063.3.peg.952"/>
<accession>K2K3Z6</accession>
<dbReference type="SUPFAM" id="SSF52768">
    <property type="entry name" value="Arginase/deacetylase"/>
    <property type="match status" value="1"/>
</dbReference>
<dbReference type="Proteomes" id="UP000006746">
    <property type="component" value="Unassembled WGS sequence"/>
</dbReference>
<organism evidence="6 7">
    <name type="scientific">Oceanibaculum indicum P24</name>
    <dbReference type="NCBI Taxonomy" id="1207063"/>
    <lineage>
        <taxon>Bacteria</taxon>
        <taxon>Pseudomonadati</taxon>
        <taxon>Pseudomonadota</taxon>
        <taxon>Alphaproteobacteria</taxon>
        <taxon>Rhodospirillales</taxon>
        <taxon>Oceanibaculaceae</taxon>
        <taxon>Oceanibaculum</taxon>
    </lineage>
</organism>
<dbReference type="eggNOG" id="COG0123">
    <property type="taxonomic scope" value="Bacteria"/>
</dbReference>
<dbReference type="GO" id="GO:0040029">
    <property type="term" value="P:epigenetic regulation of gene expression"/>
    <property type="evidence" value="ECO:0007669"/>
    <property type="project" value="TreeGrafter"/>
</dbReference>
<dbReference type="STRING" id="1207063.P24_04704"/>
<comment type="pathway">
    <text evidence="1">Ketone degradation; acetoin degradation.</text>
</comment>
<protein>
    <recommendedName>
        <fullName evidence="3">Acetoin utilization protein AcuC</fullName>
    </recommendedName>
</protein>
<evidence type="ECO:0000259" key="5">
    <source>
        <dbReference type="Pfam" id="PF00850"/>
    </source>
</evidence>
<dbReference type="InterPro" id="IPR023696">
    <property type="entry name" value="Ureohydrolase_dom_sf"/>
</dbReference>
<keyword evidence="4" id="KW-0006">Acetoin catabolism</keyword>
<dbReference type="GO" id="GO:0004407">
    <property type="term" value="F:histone deacetylase activity"/>
    <property type="evidence" value="ECO:0007669"/>
    <property type="project" value="TreeGrafter"/>
</dbReference>
<evidence type="ECO:0000313" key="7">
    <source>
        <dbReference type="Proteomes" id="UP000006746"/>
    </source>
</evidence>
<name>K2K3Z6_9PROT</name>
<evidence type="ECO:0000256" key="3">
    <source>
        <dbReference type="ARBA" id="ARBA00020218"/>
    </source>
</evidence>
<comment type="caution">
    <text evidence="6">The sequence shown here is derived from an EMBL/GenBank/DDBJ whole genome shotgun (WGS) entry which is preliminary data.</text>
</comment>